<evidence type="ECO:0000313" key="1">
    <source>
        <dbReference type="EMBL" id="CAG2135513.1"/>
    </source>
</evidence>
<name>A0A916IS53_9BURK</name>
<reference evidence="1" key="1">
    <citation type="submission" date="2021-03" db="EMBL/GenBank/DDBJ databases">
        <authorList>
            <person name="Peeters C."/>
        </authorList>
    </citation>
    <scope>NUCLEOTIDE SEQUENCE</scope>
    <source>
        <strain evidence="1">LMG 31506</strain>
    </source>
</reference>
<dbReference type="EMBL" id="CAJPUY010000004">
    <property type="protein sequence ID" value="CAG2135513.1"/>
    <property type="molecule type" value="Genomic_DNA"/>
</dbReference>
<dbReference type="RefSeq" id="WP_230426784.1">
    <property type="nucleotide sequence ID" value="NZ_CAJPUY010000004.1"/>
</dbReference>
<dbReference type="InterPro" id="IPR016776">
    <property type="entry name" value="ApeP-like_dehydratase"/>
</dbReference>
<dbReference type="Proteomes" id="UP000672934">
    <property type="component" value="Unassembled WGS sequence"/>
</dbReference>
<sequence length="131" mass="13969">MCLLDSVLDWDADFIRCEATSHRSADNPLRTHGRLAAVCGVEYAAQAMAVHGAVLQQGAQRPRTGYLASVRKLVLDVERLDDIDGPLTIEAHRVSGEGTNVLYTFEVSGGDKRLLAGRAAVILDVALPGAA</sequence>
<evidence type="ECO:0000313" key="2">
    <source>
        <dbReference type="Proteomes" id="UP000672934"/>
    </source>
</evidence>
<keyword evidence="2" id="KW-1185">Reference proteome</keyword>
<protein>
    <recommendedName>
        <fullName evidence="3">3-hydroxylacyl-ACP dehydratase</fullName>
    </recommendedName>
</protein>
<evidence type="ECO:0008006" key="3">
    <source>
        <dbReference type="Google" id="ProtNLM"/>
    </source>
</evidence>
<organism evidence="1 2">
    <name type="scientific">Cupriavidus yeoncheonensis</name>
    <dbReference type="NCBI Taxonomy" id="1462994"/>
    <lineage>
        <taxon>Bacteria</taxon>
        <taxon>Pseudomonadati</taxon>
        <taxon>Pseudomonadota</taxon>
        <taxon>Betaproteobacteria</taxon>
        <taxon>Burkholderiales</taxon>
        <taxon>Burkholderiaceae</taxon>
        <taxon>Cupriavidus</taxon>
    </lineage>
</organism>
<proteinExistence type="predicted"/>
<gene>
    <name evidence="1" type="ORF">LMG31506_01565</name>
</gene>
<dbReference type="SUPFAM" id="SSF54637">
    <property type="entry name" value="Thioesterase/thiol ester dehydrase-isomerase"/>
    <property type="match status" value="1"/>
</dbReference>
<accession>A0A916IS53</accession>
<dbReference type="AlphaFoldDB" id="A0A916IS53"/>
<dbReference type="Pfam" id="PF22817">
    <property type="entry name" value="ApeP-like"/>
    <property type="match status" value="1"/>
</dbReference>
<dbReference type="Gene3D" id="3.10.129.10">
    <property type="entry name" value="Hotdog Thioesterase"/>
    <property type="match status" value="1"/>
</dbReference>
<comment type="caution">
    <text evidence="1">The sequence shown here is derived from an EMBL/GenBank/DDBJ whole genome shotgun (WGS) entry which is preliminary data.</text>
</comment>
<dbReference type="InterPro" id="IPR029069">
    <property type="entry name" value="HotDog_dom_sf"/>
</dbReference>